<dbReference type="AlphaFoldDB" id="A0A381RS54"/>
<gene>
    <name evidence="2" type="ORF">METZ01_LOCUS46753</name>
</gene>
<organism evidence="2">
    <name type="scientific">marine metagenome</name>
    <dbReference type="NCBI Taxonomy" id="408172"/>
    <lineage>
        <taxon>unclassified sequences</taxon>
        <taxon>metagenomes</taxon>
        <taxon>ecological metagenomes</taxon>
    </lineage>
</organism>
<dbReference type="InterPro" id="IPR016040">
    <property type="entry name" value="NAD(P)-bd_dom"/>
</dbReference>
<dbReference type="EMBL" id="UINC01002186">
    <property type="protein sequence ID" value="SUZ93899.1"/>
    <property type="molecule type" value="Genomic_DNA"/>
</dbReference>
<sequence>MFGGTGFVGTYITEELLNNNHDPVLLVRPGSENKVYLPDKCHVNVGYITDFESIEQTINNTDAVIYNIGIIRQFPKKGITFEAMHFEGARHCMEAAERLGVKRFILMSANGVKYNGTLYQSTKFLAEQYLKNTELEWTIFRPSLIFGDPKGKQEFCSQLRDNMLSLPLPAPLFFEGLIPWTAGQFEMSPIHIKDVAVFFVKALNIGKTIGEIYELGGPKSYTWMELIDLISAASGKKKWKIPAPVTPIKLAASIFERFPFFPITKDQLTMLLEGNTCDSTSSFKFFEVDPISFSTENLEYLAPK</sequence>
<name>A0A381RS54_9ZZZZ</name>
<dbReference type="InterPro" id="IPR036291">
    <property type="entry name" value="NAD(P)-bd_dom_sf"/>
</dbReference>
<dbReference type="PANTHER" id="PTHR12126">
    <property type="entry name" value="NADH-UBIQUINONE OXIDOREDUCTASE 39 KDA SUBUNIT-RELATED"/>
    <property type="match status" value="1"/>
</dbReference>
<reference evidence="2" key="1">
    <citation type="submission" date="2018-05" db="EMBL/GenBank/DDBJ databases">
        <authorList>
            <person name="Lanie J.A."/>
            <person name="Ng W.-L."/>
            <person name="Kazmierczak K.M."/>
            <person name="Andrzejewski T.M."/>
            <person name="Davidsen T.M."/>
            <person name="Wayne K.J."/>
            <person name="Tettelin H."/>
            <person name="Glass J.I."/>
            <person name="Rusch D."/>
            <person name="Podicherti R."/>
            <person name="Tsui H.-C.T."/>
            <person name="Winkler M.E."/>
        </authorList>
    </citation>
    <scope>NUCLEOTIDE SEQUENCE</scope>
</reference>
<dbReference type="Gene3D" id="3.40.50.720">
    <property type="entry name" value="NAD(P)-binding Rossmann-like Domain"/>
    <property type="match status" value="1"/>
</dbReference>
<dbReference type="GO" id="GO:0044877">
    <property type="term" value="F:protein-containing complex binding"/>
    <property type="evidence" value="ECO:0007669"/>
    <property type="project" value="TreeGrafter"/>
</dbReference>
<feature type="domain" description="NAD(P)-binding" evidence="1">
    <location>
        <begin position="3"/>
        <end position="155"/>
    </location>
</feature>
<evidence type="ECO:0000259" key="1">
    <source>
        <dbReference type="Pfam" id="PF13460"/>
    </source>
</evidence>
<accession>A0A381RS54</accession>
<dbReference type="PANTHER" id="PTHR12126:SF11">
    <property type="entry name" value="NADH DEHYDROGENASE [UBIQUINONE] 1 ALPHA SUBCOMPLEX SUBUNIT 9, MITOCHONDRIAL"/>
    <property type="match status" value="1"/>
</dbReference>
<proteinExistence type="predicted"/>
<protein>
    <recommendedName>
        <fullName evidence="1">NAD(P)-binding domain-containing protein</fullName>
    </recommendedName>
</protein>
<dbReference type="SUPFAM" id="SSF51735">
    <property type="entry name" value="NAD(P)-binding Rossmann-fold domains"/>
    <property type="match status" value="1"/>
</dbReference>
<dbReference type="InterPro" id="IPR051207">
    <property type="entry name" value="ComplexI_NDUFA9_subunit"/>
</dbReference>
<evidence type="ECO:0000313" key="2">
    <source>
        <dbReference type="EMBL" id="SUZ93899.1"/>
    </source>
</evidence>
<dbReference type="Pfam" id="PF13460">
    <property type="entry name" value="NAD_binding_10"/>
    <property type="match status" value="1"/>
</dbReference>